<dbReference type="PANTHER" id="PTHR24346">
    <property type="entry name" value="MAP/MICROTUBULE AFFINITY-REGULATING KINASE"/>
    <property type="match status" value="1"/>
</dbReference>
<evidence type="ECO:0000256" key="4">
    <source>
        <dbReference type="ARBA" id="ARBA00022777"/>
    </source>
</evidence>
<dbReference type="InterPro" id="IPR000719">
    <property type="entry name" value="Prot_kinase_dom"/>
</dbReference>
<feature type="region of interest" description="Disordered" evidence="6">
    <location>
        <begin position="676"/>
        <end position="797"/>
    </location>
</feature>
<dbReference type="PROSITE" id="PS50011">
    <property type="entry name" value="PROTEIN_KINASE_DOM"/>
    <property type="match status" value="1"/>
</dbReference>
<dbReference type="GO" id="GO:0005524">
    <property type="term" value="F:ATP binding"/>
    <property type="evidence" value="ECO:0007669"/>
    <property type="project" value="UniProtKB-KW"/>
</dbReference>
<dbReference type="AlphaFoldDB" id="A0A7M7IXR4"/>
<feature type="region of interest" description="Disordered" evidence="6">
    <location>
        <begin position="614"/>
        <end position="647"/>
    </location>
</feature>
<feature type="compositionally biased region" description="Polar residues" evidence="6">
    <location>
        <begin position="952"/>
        <end position="962"/>
    </location>
</feature>
<dbReference type="Gene3D" id="1.10.510.10">
    <property type="entry name" value="Transferase(Phosphotransferase) domain 1"/>
    <property type="match status" value="1"/>
</dbReference>
<accession>A0A7M7IXR4</accession>
<feature type="region of interest" description="Disordered" evidence="6">
    <location>
        <begin position="895"/>
        <end position="962"/>
    </location>
</feature>
<feature type="compositionally biased region" description="Basic residues" evidence="6">
    <location>
        <begin position="726"/>
        <end position="737"/>
    </location>
</feature>
<keyword evidence="5" id="KW-0067">ATP-binding</keyword>
<proteinExistence type="predicted"/>
<evidence type="ECO:0000256" key="2">
    <source>
        <dbReference type="ARBA" id="ARBA00022679"/>
    </source>
</evidence>
<feature type="compositionally biased region" description="Basic and acidic residues" evidence="6">
    <location>
        <begin position="334"/>
        <end position="347"/>
    </location>
</feature>
<evidence type="ECO:0000259" key="7">
    <source>
        <dbReference type="PROSITE" id="PS50011"/>
    </source>
</evidence>
<dbReference type="Proteomes" id="UP000594260">
    <property type="component" value="Unplaced"/>
</dbReference>
<dbReference type="InParanoid" id="A0A7M7IXR4"/>
<feature type="region of interest" description="Disordered" evidence="6">
    <location>
        <begin position="324"/>
        <end position="361"/>
    </location>
</feature>
<dbReference type="Pfam" id="PF00069">
    <property type="entry name" value="Pkinase"/>
    <property type="match status" value="1"/>
</dbReference>
<keyword evidence="2" id="KW-0808">Transferase</keyword>
<feature type="compositionally biased region" description="Basic residues" evidence="6">
    <location>
        <begin position="766"/>
        <end position="781"/>
    </location>
</feature>
<dbReference type="EnsemblMetazoa" id="XM_022788268">
    <property type="protein sequence ID" value="XP_022644003"/>
    <property type="gene ID" value="LOC111243145"/>
</dbReference>
<sequence>MKLLASIVVERGLCVTMHRVRVSSVTDKPEQHGIILSLPELAIRGQQWSQNDFILHKSIGKSRFGSVHLATNRRSGEQVALKILDKNKLTEQRRTWLEEELYLLQKLCHENIIKIRGWFEDGPSLFIMLEYAECLDVSQYVRSGRFRAMKVPDAIGVTRQILNALFHLHERGILHRNIVASTVLLKPILGELGTGRPSLFALLSGFSCTIVVRKTSRRCCSQPNNETCGFRPATYAENLSGKIDSWYVGVLMFHMVTGYLPSVLPMAHRLSDQLAAAAPGEYVQLAISLANEKPLERPNISDALQECTRVLKVICPQETRIEKALKPTGTTPKESQKIMRKPEKLSKPPESSSKVFEASLPEKSTKVSEPLAVQLMDLTKMPEAPSKKAVLAIKPFKKLSETVETTTIKPESIKQAEDNIMDQPQNVISMYHESMKRSKGPIKQFEKPPKPLKSPSKESTKPLESPTKEVMKPSESLARKSQRPAIELQRFSKLLKSTTLKSETFSKLADNFTKSQGITKSMDSSRGKSQTSTKSIDSPTGKSQGHIKLTDSLTGKSQMAAPEPEHMKHSKGVSKRHETLGVHPISNAKQPGLFSKEPQSLVNVSENGKKLLVLTKKPESSKKQPKVLEKPCQRPKRRLQSTVQSMKSVITKPLKQVCSITSNGNSQNLMNIIEHFRKQSPNLTSRSERLKKKSRDRSRDSTKLSESSSEMSPKAMGPSDRLAKTGNRRKVKSHRKALSPQKQVQPAPRKSQNFAELTDRPSRFSKPARKLQSFKKIRRRSKQSERSIKKSPSPVKFGVARKLTARIGKPEAQNEKSPAAIKKTDIRVGKVQYLSKAVKNSVIKSQSFAKKSASLKLQDFTRASSPSAKSRDFIRRPGNLFIKSRNFARRAAHSAMKSRVSSRKPEITSIKPQNFAKSSEKKNMKSEGLTTFAETPSRSNNSKRLTEIPIGQSPSLSKLTTNRNGKCANLMTTPQNTTKCSENFVGFSVDAGKQSEYTLKEGKCSIPKQGEKFARQPERVSKEAEEVSKSEQD</sequence>
<evidence type="ECO:0000313" key="8">
    <source>
        <dbReference type="EnsemblMetazoa" id="XP_022644003"/>
    </source>
</evidence>
<evidence type="ECO:0000256" key="6">
    <source>
        <dbReference type="SAM" id="MobiDB-lite"/>
    </source>
</evidence>
<dbReference type="OMA" id="CIAMEFA"/>
<keyword evidence="4" id="KW-0418">Kinase</keyword>
<dbReference type="InterPro" id="IPR011009">
    <property type="entry name" value="Kinase-like_dom_sf"/>
</dbReference>
<dbReference type="GO" id="GO:0004674">
    <property type="term" value="F:protein serine/threonine kinase activity"/>
    <property type="evidence" value="ECO:0007669"/>
    <property type="project" value="UniProtKB-KW"/>
</dbReference>
<dbReference type="SUPFAM" id="SSF56112">
    <property type="entry name" value="Protein kinase-like (PK-like)"/>
    <property type="match status" value="1"/>
</dbReference>
<feature type="region of interest" description="Disordered" evidence="6">
    <location>
        <begin position="505"/>
        <end position="601"/>
    </location>
</feature>
<dbReference type="PANTHER" id="PTHR24346:SF30">
    <property type="entry name" value="MATERNAL EMBRYONIC LEUCINE ZIPPER KINASE"/>
    <property type="match status" value="1"/>
</dbReference>
<dbReference type="GeneID" id="111243145"/>
<evidence type="ECO:0000256" key="3">
    <source>
        <dbReference type="ARBA" id="ARBA00022741"/>
    </source>
</evidence>
<dbReference type="OrthoDB" id="541276at2759"/>
<feature type="compositionally biased region" description="Polar residues" evidence="6">
    <location>
        <begin position="740"/>
        <end position="755"/>
    </location>
</feature>
<evidence type="ECO:0000313" key="9">
    <source>
        <dbReference type="Proteomes" id="UP000594260"/>
    </source>
</evidence>
<protein>
    <recommendedName>
        <fullName evidence="7">Protein kinase domain-containing protein</fullName>
    </recommendedName>
</protein>
<reference evidence="8" key="1">
    <citation type="submission" date="2021-01" db="UniProtKB">
        <authorList>
            <consortium name="EnsemblMetazoa"/>
        </authorList>
    </citation>
    <scope>IDENTIFICATION</scope>
</reference>
<dbReference type="FunFam" id="3.30.200.20:FF:000042">
    <property type="entry name" value="Aurora kinase A"/>
    <property type="match status" value="1"/>
</dbReference>
<dbReference type="RefSeq" id="XP_022644003.1">
    <property type="nucleotide sequence ID" value="XM_022788268.1"/>
</dbReference>
<evidence type="ECO:0000256" key="5">
    <source>
        <dbReference type="ARBA" id="ARBA00022840"/>
    </source>
</evidence>
<evidence type="ECO:0000256" key="1">
    <source>
        <dbReference type="ARBA" id="ARBA00022527"/>
    </source>
</evidence>
<organism evidence="8 9">
    <name type="scientific">Varroa destructor</name>
    <name type="common">Honeybee mite</name>
    <dbReference type="NCBI Taxonomy" id="109461"/>
    <lineage>
        <taxon>Eukaryota</taxon>
        <taxon>Metazoa</taxon>
        <taxon>Ecdysozoa</taxon>
        <taxon>Arthropoda</taxon>
        <taxon>Chelicerata</taxon>
        <taxon>Arachnida</taxon>
        <taxon>Acari</taxon>
        <taxon>Parasitiformes</taxon>
        <taxon>Mesostigmata</taxon>
        <taxon>Gamasina</taxon>
        <taxon>Dermanyssoidea</taxon>
        <taxon>Varroidae</taxon>
        <taxon>Varroa</taxon>
    </lineage>
</organism>
<name>A0A7M7IXR4_VARDE</name>
<dbReference type="GO" id="GO:0005737">
    <property type="term" value="C:cytoplasm"/>
    <property type="evidence" value="ECO:0007669"/>
    <property type="project" value="TreeGrafter"/>
</dbReference>
<keyword evidence="1" id="KW-0723">Serine/threonine-protein kinase</keyword>
<dbReference type="KEGG" id="vde:111243145"/>
<feature type="compositionally biased region" description="Polar residues" evidence="6">
    <location>
        <begin position="928"/>
        <end position="943"/>
    </location>
</feature>
<feature type="compositionally biased region" description="Basic and acidic residues" evidence="6">
    <location>
        <begin position="616"/>
        <end position="632"/>
    </location>
</feature>
<keyword evidence="9" id="KW-1185">Reference proteome</keyword>
<dbReference type="GO" id="GO:0035556">
    <property type="term" value="P:intracellular signal transduction"/>
    <property type="evidence" value="ECO:0007669"/>
    <property type="project" value="TreeGrafter"/>
</dbReference>
<feature type="region of interest" description="Disordered" evidence="6">
    <location>
        <begin position="1008"/>
        <end position="1033"/>
    </location>
</feature>
<feature type="region of interest" description="Disordered" evidence="6">
    <location>
        <begin position="434"/>
        <end position="493"/>
    </location>
</feature>
<keyword evidence="3" id="KW-0547">Nucleotide-binding</keyword>
<dbReference type="CDD" id="cd00180">
    <property type="entry name" value="PKc"/>
    <property type="match status" value="1"/>
</dbReference>
<feature type="domain" description="Protein kinase" evidence="7">
    <location>
        <begin position="53"/>
        <end position="311"/>
    </location>
</feature>
<feature type="compositionally biased region" description="Polar residues" evidence="6">
    <location>
        <begin position="512"/>
        <end position="543"/>
    </location>
</feature>
<feature type="compositionally biased region" description="Basic and acidic residues" evidence="6">
    <location>
        <begin position="444"/>
        <end position="472"/>
    </location>
</feature>